<feature type="transmembrane region" description="Helical" evidence="1">
    <location>
        <begin position="36"/>
        <end position="55"/>
    </location>
</feature>
<keyword evidence="1" id="KW-0812">Transmembrane</keyword>
<organism evidence="3 4">
    <name type="scientific">Ruegeria faecimaris</name>
    <dbReference type="NCBI Taxonomy" id="686389"/>
    <lineage>
        <taxon>Bacteria</taxon>
        <taxon>Pseudomonadati</taxon>
        <taxon>Pseudomonadota</taxon>
        <taxon>Alphaproteobacteria</taxon>
        <taxon>Rhodobacterales</taxon>
        <taxon>Roseobacteraceae</taxon>
        <taxon>Ruegeria</taxon>
    </lineage>
</organism>
<gene>
    <name evidence="3" type="ORF">SAMN06265380_1086</name>
</gene>
<feature type="transmembrane region" description="Helical" evidence="1">
    <location>
        <begin position="108"/>
        <end position="130"/>
    </location>
</feature>
<evidence type="ECO:0000313" key="3">
    <source>
        <dbReference type="EMBL" id="SMO75737.1"/>
    </source>
</evidence>
<protein>
    <submittedName>
        <fullName evidence="3">Prepilin peptidase CpaA</fullName>
    </submittedName>
</protein>
<feature type="transmembrane region" description="Helical" evidence="1">
    <location>
        <begin position="156"/>
        <end position="176"/>
    </location>
</feature>
<feature type="transmembrane region" description="Helical" evidence="1">
    <location>
        <begin position="6"/>
        <end position="24"/>
    </location>
</feature>
<dbReference type="InterPro" id="IPR000045">
    <property type="entry name" value="Prepilin_IV_endopep_pep"/>
</dbReference>
<dbReference type="Gene3D" id="1.20.120.1220">
    <property type="match status" value="1"/>
</dbReference>
<sequence>MHIPAGAAAWFLPFVLPICYYVAFTDLRDMLIKNHAVVALASVFAVIGLFVLPPWSDGWITGPFSVSLPPYLWQLLHIVVMLVIGILLNAAGIMGAGDAKFIAAASAFVWMGDFTLVLLILMSTTLAAFVTHRLAKHTALRAIAPDWESWRRDKQFPMGFALGATLAIYLILGTVYGS</sequence>
<proteinExistence type="predicted"/>
<accession>A0A521DVM1</accession>
<dbReference type="GO" id="GO:0004190">
    <property type="term" value="F:aspartic-type endopeptidase activity"/>
    <property type="evidence" value="ECO:0007669"/>
    <property type="project" value="InterPro"/>
</dbReference>
<dbReference type="EMBL" id="FXTE01000008">
    <property type="protein sequence ID" value="SMO75737.1"/>
    <property type="molecule type" value="Genomic_DNA"/>
</dbReference>
<dbReference type="OrthoDB" id="7709484at2"/>
<dbReference type="Proteomes" id="UP000319555">
    <property type="component" value="Unassembled WGS sequence"/>
</dbReference>
<evidence type="ECO:0000256" key="1">
    <source>
        <dbReference type="SAM" id="Phobius"/>
    </source>
</evidence>
<dbReference type="Pfam" id="PF01478">
    <property type="entry name" value="Peptidase_A24"/>
    <property type="match status" value="1"/>
</dbReference>
<dbReference type="AlphaFoldDB" id="A0A521DVM1"/>
<reference evidence="3 4" key="1">
    <citation type="submission" date="2017-05" db="EMBL/GenBank/DDBJ databases">
        <authorList>
            <person name="Varghese N."/>
            <person name="Submissions S."/>
        </authorList>
    </citation>
    <scope>NUCLEOTIDE SEQUENCE [LARGE SCALE GENOMIC DNA]</scope>
    <source>
        <strain evidence="3 4">DSM 28009</strain>
    </source>
</reference>
<evidence type="ECO:0000313" key="4">
    <source>
        <dbReference type="Proteomes" id="UP000319555"/>
    </source>
</evidence>
<feature type="transmembrane region" description="Helical" evidence="1">
    <location>
        <begin position="75"/>
        <end position="96"/>
    </location>
</feature>
<feature type="domain" description="Prepilin type IV endopeptidase peptidase" evidence="2">
    <location>
        <begin position="15"/>
        <end position="129"/>
    </location>
</feature>
<dbReference type="RefSeq" id="WP_142637956.1">
    <property type="nucleotide sequence ID" value="NZ_CANMDC010000008.1"/>
</dbReference>
<keyword evidence="4" id="KW-1185">Reference proteome</keyword>
<keyword evidence="1" id="KW-0472">Membrane</keyword>
<name>A0A521DVM1_9RHOB</name>
<evidence type="ECO:0000259" key="2">
    <source>
        <dbReference type="Pfam" id="PF01478"/>
    </source>
</evidence>
<keyword evidence="1" id="KW-1133">Transmembrane helix</keyword>
<dbReference type="GO" id="GO:0016020">
    <property type="term" value="C:membrane"/>
    <property type="evidence" value="ECO:0007669"/>
    <property type="project" value="InterPro"/>
</dbReference>